<dbReference type="Gene3D" id="3.40.50.300">
    <property type="entry name" value="P-loop containing nucleotide triphosphate hydrolases"/>
    <property type="match status" value="3"/>
</dbReference>
<reference evidence="12 14" key="1">
    <citation type="submission" date="2017-03" db="EMBL/GenBank/DDBJ databases">
        <title>The whole genome sequencing and assembly of Lysinibacillus sphaericus DSM 28T strain.</title>
        <authorList>
            <person name="Lee Y.-J."/>
            <person name="Yi H."/>
            <person name="Bahn Y.-S."/>
            <person name="Kim J.F."/>
            <person name="Lee D.-W."/>
        </authorList>
    </citation>
    <scope>NUCLEOTIDE SEQUENCE [LARGE SCALE GENOMIC DNA]</scope>
    <source>
        <strain evidence="12 14">DSM 28</strain>
    </source>
</reference>
<keyword evidence="2 9" id="KW-0378">Hydrolase</keyword>
<dbReference type="AlphaFoldDB" id="A0A2S0JWW4"/>
<dbReference type="PROSITE" id="PS51217">
    <property type="entry name" value="UVRD_HELICASE_CTER"/>
    <property type="match status" value="1"/>
</dbReference>
<dbReference type="Pfam" id="PF13361">
    <property type="entry name" value="UvrD_C"/>
    <property type="match status" value="1"/>
</dbReference>
<evidence type="ECO:0000256" key="1">
    <source>
        <dbReference type="ARBA" id="ARBA00022741"/>
    </source>
</evidence>
<keyword evidence="5" id="KW-0413">Isomerase</keyword>
<evidence type="ECO:0000256" key="4">
    <source>
        <dbReference type="ARBA" id="ARBA00022840"/>
    </source>
</evidence>
<gene>
    <name evidence="13" type="primary">pcrA_1</name>
    <name evidence="12" type="ORF">LS41612_04760</name>
    <name evidence="13" type="ORF">NCTC10338_03824</name>
</gene>
<feature type="binding site" evidence="9">
    <location>
        <begin position="334"/>
        <end position="341"/>
    </location>
    <ligand>
        <name>ATP</name>
        <dbReference type="ChEBI" id="CHEBI:30616"/>
    </ligand>
</feature>
<dbReference type="Proteomes" id="UP000255295">
    <property type="component" value="Unassembled WGS sequence"/>
</dbReference>
<evidence type="ECO:0000256" key="9">
    <source>
        <dbReference type="PROSITE-ProRule" id="PRU00560"/>
    </source>
</evidence>
<organism evidence="12 14">
    <name type="scientific">Lysinibacillus sphaericus</name>
    <name type="common">Bacillus sphaericus</name>
    <dbReference type="NCBI Taxonomy" id="1421"/>
    <lineage>
        <taxon>Bacteria</taxon>
        <taxon>Bacillati</taxon>
        <taxon>Bacillota</taxon>
        <taxon>Bacilli</taxon>
        <taxon>Bacillales</taxon>
        <taxon>Bacillaceae</taxon>
        <taxon>Lysinibacillus</taxon>
    </lineage>
</organism>
<evidence type="ECO:0000256" key="5">
    <source>
        <dbReference type="ARBA" id="ARBA00023235"/>
    </source>
</evidence>
<keyword evidence="3 9" id="KW-0347">Helicase</keyword>
<dbReference type="PROSITE" id="PS51198">
    <property type="entry name" value="UVRD_HELICASE_ATP_BIND"/>
    <property type="match status" value="1"/>
</dbReference>
<evidence type="ECO:0000256" key="2">
    <source>
        <dbReference type="ARBA" id="ARBA00022801"/>
    </source>
</evidence>
<proteinExistence type="predicted"/>
<keyword evidence="1 9" id="KW-0547">Nucleotide-binding</keyword>
<dbReference type="GO" id="GO:0016787">
    <property type="term" value="F:hydrolase activity"/>
    <property type="evidence" value="ECO:0007669"/>
    <property type="project" value="UniProtKB-UniRule"/>
</dbReference>
<dbReference type="Pfam" id="PF00580">
    <property type="entry name" value="UvrD-helicase"/>
    <property type="match status" value="1"/>
</dbReference>
<sequence length="1018" mass="118568">MGFEMKRVIDILQRAESIEQVLQCSYRKVEYPFTRVGVRARNLPLFNKELYELIIALGRLPEVTYYEEYYIRKYSTRGLNDKALQYHANIAYKALVLDLHFYFVLKQSKLFDDVHMEYAHDVAAQTDILLRKNGIELGLQVFSGDQNYEMTKRNSIEKKQSQVAYQLMLYNVRDNLAWKRNLTVADGSQMLLFGEKDAQYIAEMITSAITPTIQVSQNEDQFALLPVEPSTVVENTEAEVQYSYVYIGSKAEARTSYMKQLKKNGIRLFHCYLKPGYPTFTAKDGMVFTLDGNAMPRADAYKFLYRYRKYLNEFNWHQYCVEHASPKISLAINAGAGSGKTTTLVWRILYLLFTKQIDSLQQIVMITFTNEAANNMKEALEERLEKLYRSTGDPQHYAYLQEINAMKIVTIPTFAKDIIKQFSHHLGLSNNIEVSPMTVKFREILEESLDIELARHEENTFGKLAYYKITRFLESIWDKFSQKGIIEKELVRYLEKNEMDDELKLVVARILRRVDRKFTKLKFEADFLTVADLTRFLKLLNNPNVPLKDLRKNYKYLFVDEFQDTDIAQIQFIATVAKRAGLHLTVVGDTKQSVYRFRGADSTAFTVLDDYLKGSKSRKMYSFKLVENFRSSKELIEKMEEIFGKWREHELLPSSEKPMESNRENKMHLDHVFDLIDAEFTMDTMLNDYRLMPAGGEKPNVLAILVRNNYEAMQIGEMLSHLKNGPEYEVRTEGTLYMSRAARDLGVLLHSWIYANADEVAKKQAIFSLSDTAFCMKDEDFAFTKNGDIVSAEDLEFFVPKAWYEALHLMKEKPVLTVIEDFLSKTDFALNLEQQNFDEKAIMKYELNLEKITLDIFTKFGQGASLVQIYDWLHLKIATNREGDEAELEDSVFDENFIRVMTVHKSKGLQFHTVVIPYPDNSFIKPMEKMKEDFIVQIGENDKLSFGWKYEDDQNEFTSVTSNYKKLRAEEDEEQRCEEARILYVAMTRAEQSVKIYGLGKTKKQVKQPNTWGELLLM</sequence>
<dbReference type="Proteomes" id="UP000238825">
    <property type="component" value="Chromosome"/>
</dbReference>
<evidence type="ECO:0000313" key="12">
    <source>
        <dbReference type="EMBL" id="AVK95632.1"/>
    </source>
</evidence>
<dbReference type="EMBL" id="CP019980">
    <property type="protein sequence ID" value="AVK95632.1"/>
    <property type="molecule type" value="Genomic_DNA"/>
</dbReference>
<evidence type="ECO:0000259" key="10">
    <source>
        <dbReference type="PROSITE" id="PS51198"/>
    </source>
</evidence>
<dbReference type="RefSeq" id="WP_024364169.1">
    <property type="nucleotide sequence ID" value="NZ_BJNS01000021.1"/>
</dbReference>
<evidence type="ECO:0000256" key="7">
    <source>
        <dbReference type="ARBA" id="ARBA00034808"/>
    </source>
</evidence>
<reference evidence="13 15" key="2">
    <citation type="submission" date="2018-06" db="EMBL/GenBank/DDBJ databases">
        <authorList>
            <consortium name="Pathogen Informatics"/>
            <person name="Doyle S."/>
        </authorList>
    </citation>
    <scope>NUCLEOTIDE SEQUENCE [LARGE SCALE GENOMIC DNA]</scope>
    <source>
        <strain evidence="13 15">NCTC10338</strain>
    </source>
</reference>
<evidence type="ECO:0000256" key="3">
    <source>
        <dbReference type="ARBA" id="ARBA00022806"/>
    </source>
</evidence>
<accession>A0A2S0JWW4</accession>
<comment type="catalytic activity">
    <reaction evidence="8">
        <text>ATP + H2O = ADP + phosphate + H(+)</text>
        <dbReference type="Rhea" id="RHEA:13065"/>
        <dbReference type="ChEBI" id="CHEBI:15377"/>
        <dbReference type="ChEBI" id="CHEBI:15378"/>
        <dbReference type="ChEBI" id="CHEBI:30616"/>
        <dbReference type="ChEBI" id="CHEBI:43474"/>
        <dbReference type="ChEBI" id="CHEBI:456216"/>
        <dbReference type="EC" id="5.6.2.4"/>
    </reaction>
</comment>
<dbReference type="InterPro" id="IPR014016">
    <property type="entry name" value="UvrD-like_ATP-bd"/>
</dbReference>
<keyword evidence="4 9" id="KW-0067">ATP-binding</keyword>
<dbReference type="InterPro" id="IPR014017">
    <property type="entry name" value="DNA_helicase_UvrD-like_C"/>
</dbReference>
<evidence type="ECO:0000313" key="13">
    <source>
        <dbReference type="EMBL" id="SUV18647.1"/>
    </source>
</evidence>
<dbReference type="EC" id="5.6.2.4" evidence="7"/>
<dbReference type="CDD" id="cd17932">
    <property type="entry name" value="DEXQc_UvrD"/>
    <property type="match status" value="1"/>
</dbReference>
<dbReference type="GO" id="GO:0043138">
    <property type="term" value="F:3'-5' DNA helicase activity"/>
    <property type="evidence" value="ECO:0007669"/>
    <property type="project" value="UniProtKB-EC"/>
</dbReference>
<evidence type="ECO:0000256" key="8">
    <source>
        <dbReference type="ARBA" id="ARBA00048988"/>
    </source>
</evidence>
<protein>
    <recommendedName>
        <fullName evidence="7">DNA 3'-5' helicase</fullName>
        <ecNumber evidence="7">5.6.2.4</ecNumber>
    </recommendedName>
</protein>
<feature type="domain" description="UvrD-like helicase ATP-binding" evidence="10">
    <location>
        <begin position="313"/>
        <end position="632"/>
    </location>
</feature>
<dbReference type="GO" id="GO:0000725">
    <property type="term" value="P:recombinational repair"/>
    <property type="evidence" value="ECO:0007669"/>
    <property type="project" value="TreeGrafter"/>
</dbReference>
<dbReference type="SUPFAM" id="SSF52540">
    <property type="entry name" value="P-loop containing nucleoside triphosphate hydrolases"/>
    <property type="match status" value="1"/>
</dbReference>
<dbReference type="PANTHER" id="PTHR11070">
    <property type="entry name" value="UVRD / RECB / PCRA DNA HELICASE FAMILY MEMBER"/>
    <property type="match status" value="1"/>
</dbReference>
<comment type="catalytic activity">
    <reaction evidence="6">
        <text>Couples ATP hydrolysis with the unwinding of duplex DNA by translocating in the 3'-5' direction.</text>
        <dbReference type="EC" id="5.6.2.4"/>
    </reaction>
</comment>
<dbReference type="GeneID" id="48275498"/>
<evidence type="ECO:0000313" key="15">
    <source>
        <dbReference type="Proteomes" id="UP000255295"/>
    </source>
</evidence>
<dbReference type="InterPro" id="IPR027417">
    <property type="entry name" value="P-loop_NTPase"/>
</dbReference>
<dbReference type="GO" id="GO:0005829">
    <property type="term" value="C:cytosol"/>
    <property type="evidence" value="ECO:0007669"/>
    <property type="project" value="TreeGrafter"/>
</dbReference>
<dbReference type="InterPro" id="IPR000212">
    <property type="entry name" value="DNA_helicase_UvrD/REP"/>
</dbReference>
<evidence type="ECO:0000256" key="6">
    <source>
        <dbReference type="ARBA" id="ARBA00034617"/>
    </source>
</evidence>
<dbReference type="GO" id="GO:0003677">
    <property type="term" value="F:DNA binding"/>
    <property type="evidence" value="ECO:0007669"/>
    <property type="project" value="InterPro"/>
</dbReference>
<evidence type="ECO:0000313" key="14">
    <source>
        <dbReference type="Proteomes" id="UP000238825"/>
    </source>
</evidence>
<dbReference type="GO" id="GO:0005524">
    <property type="term" value="F:ATP binding"/>
    <property type="evidence" value="ECO:0007669"/>
    <property type="project" value="UniProtKB-UniRule"/>
</dbReference>
<evidence type="ECO:0000259" key="11">
    <source>
        <dbReference type="PROSITE" id="PS51217"/>
    </source>
</evidence>
<dbReference type="PANTHER" id="PTHR11070:SF23">
    <property type="entry name" value="RECBCD ENZYME SUBUNIT RECB"/>
    <property type="match status" value="1"/>
</dbReference>
<name>A0A2S0JWW4_LYSSH</name>
<dbReference type="EMBL" id="UFSZ01000001">
    <property type="protein sequence ID" value="SUV18647.1"/>
    <property type="molecule type" value="Genomic_DNA"/>
</dbReference>
<dbReference type="GO" id="GO:0009338">
    <property type="term" value="C:exodeoxyribonuclease V complex"/>
    <property type="evidence" value="ECO:0007669"/>
    <property type="project" value="TreeGrafter"/>
</dbReference>
<feature type="domain" description="UvrD-like helicase C-terminal" evidence="11">
    <location>
        <begin position="626"/>
        <end position="908"/>
    </location>
</feature>